<dbReference type="InterPro" id="IPR029063">
    <property type="entry name" value="SAM-dependent_MTases_sf"/>
</dbReference>
<dbReference type="InterPro" id="IPR019410">
    <property type="entry name" value="Methyltransf_16"/>
</dbReference>
<keyword evidence="2" id="KW-1185">Reference proteome</keyword>
<dbReference type="Pfam" id="PF10294">
    <property type="entry name" value="Methyltransf_16"/>
    <property type="match status" value="1"/>
</dbReference>
<evidence type="ECO:0000313" key="2">
    <source>
        <dbReference type="Proteomes" id="UP001295794"/>
    </source>
</evidence>
<protein>
    <submittedName>
        <fullName evidence="1">Uncharacterized protein</fullName>
    </submittedName>
</protein>
<sequence>MADVTYNTASFPSLVQTVKALVNKSPNKTPQIILGYKERDPGERELWGMMEAGGLHFQSVGRIVGSGENAVEIWQMA</sequence>
<name>A0AAD2K1P0_9AGAR</name>
<evidence type="ECO:0000313" key="1">
    <source>
        <dbReference type="EMBL" id="CAK5274013.1"/>
    </source>
</evidence>
<comment type="caution">
    <text evidence="1">The sequence shown here is derived from an EMBL/GenBank/DDBJ whole genome shotgun (WGS) entry which is preliminary data.</text>
</comment>
<gene>
    <name evidence="1" type="ORF">MYCIT1_LOCUS20901</name>
</gene>
<organism evidence="1 2">
    <name type="scientific">Mycena citricolor</name>
    <dbReference type="NCBI Taxonomy" id="2018698"/>
    <lineage>
        <taxon>Eukaryota</taxon>
        <taxon>Fungi</taxon>
        <taxon>Dikarya</taxon>
        <taxon>Basidiomycota</taxon>
        <taxon>Agaricomycotina</taxon>
        <taxon>Agaricomycetes</taxon>
        <taxon>Agaricomycetidae</taxon>
        <taxon>Agaricales</taxon>
        <taxon>Marasmiineae</taxon>
        <taxon>Mycenaceae</taxon>
        <taxon>Mycena</taxon>
    </lineage>
</organism>
<dbReference type="EMBL" id="CAVNYO010000399">
    <property type="protein sequence ID" value="CAK5274013.1"/>
    <property type="molecule type" value="Genomic_DNA"/>
</dbReference>
<dbReference type="AlphaFoldDB" id="A0AAD2K1P0"/>
<accession>A0AAD2K1P0</accession>
<dbReference type="Proteomes" id="UP001295794">
    <property type="component" value="Unassembled WGS sequence"/>
</dbReference>
<reference evidence="1" key="1">
    <citation type="submission" date="2023-11" db="EMBL/GenBank/DDBJ databases">
        <authorList>
            <person name="De Vega J J."/>
            <person name="De Vega J J."/>
        </authorList>
    </citation>
    <scope>NUCLEOTIDE SEQUENCE</scope>
</reference>
<dbReference type="Gene3D" id="3.40.50.150">
    <property type="entry name" value="Vaccinia Virus protein VP39"/>
    <property type="match status" value="1"/>
</dbReference>
<proteinExistence type="predicted"/>
<dbReference type="GO" id="GO:0008757">
    <property type="term" value="F:S-adenosylmethionine-dependent methyltransferase activity"/>
    <property type="evidence" value="ECO:0007669"/>
    <property type="project" value="UniProtKB-ARBA"/>
</dbReference>